<name>A0ABN7RVH6_OIKDI</name>
<feature type="region of interest" description="Disordered" evidence="1">
    <location>
        <begin position="190"/>
        <end position="241"/>
    </location>
</feature>
<dbReference type="Proteomes" id="UP001158576">
    <property type="component" value="Chromosome PAR"/>
</dbReference>
<evidence type="ECO:0000256" key="1">
    <source>
        <dbReference type="SAM" id="MobiDB-lite"/>
    </source>
</evidence>
<evidence type="ECO:0000313" key="2">
    <source>
        <dbReference type="EMBL" id="CAG5086456.1"/>
    </source>
</evidence>
<protein>
    <submittedName>
        <fullName evidence="2">Oidioi.mRNA.OKI2018_I69.PAR.g11215.t1.cds</fullName>
    </submittedName>
</protein>
<proteinExistence type="predicted"/>
<feature type="region of interest" description="Disordered" evidence="1">
    <location>
        <begin position="102"/>
        <end position="145"/>
    </location>
</feature>
<gene>
    <name evidence="2" type="ORF">OKIOD_LOCUS2773</name>
</gene>
<feature type="compositionally biased region" description="Low complexity" evidence="1">
    <location>
        <begin position="117"/>
        <end position="127"/>
    </location>
</feature>
<keyword evidence="3" id="KW-1185">Reference proteome</keyword>
<sequence length="388" mass="43582">MRLARPPKWAYWLAADSNTHKEHFAIEWGCECPEMMLNGRHFYLHSDRRHLLFLQNGKMLDLALASITEHSGHASRRLDNLRFIDDFEMDRSFPHLTSTIKSKAHQIAQPRIPPPKKSTQSGSSSQGERSYTPVKRSQVQTINPDISPVKYAADVTTGGTTWEITISESAHSQALSTQNLDVKSRDVADLNNSSENVASQKRPTPVQKRRQKRTRPEASPNSTVVELHPKAPRTSSRVKTQVQPMNINSSSSKSYNYAKNAAPSGMKPLRMYSTSGDVPVNTIFQNPTTTTCTFQDNCPLFPKSSGQIWPCVIISRNSKTYPSSYAVPANDYFFKASPHFEHKIVNEQIGRIGRNQRDVGTLTTPVAESVASSDEEKRDNIWLGGHYR</sequence>
<dbReference type="EMBL" id="OU015568">
    <property type="protein sequence ID" value="CAG5086456.1"/>
    <property type="molecule type" value="Genomic_DNA"/>
</dbReference>
<feature type="compositionally biased region" description="Polar residues" evidence="1">
    <location>
        <begin position="190"/>
        <end position="202"/>
    </location>
</feature>
<reference evidence="2 3" key="1">
    <citation type="submission" date="2021-04" db="EMBL/GenBank/DDBJ databases">
        <authorList>
            <person name="Bliznina A."/>
        </authorList>
    </citation>
    <scope>NUCLEOTIDE SEQUENCE [LARGE SCALE GENOMIC DNA]</scope>
</reference>
<accession>A0ABN7RVH6</accession>
<evidence type="ECO:0000313" key="3">
    <source>
        <dbReference type="Proteomes" id="UP001158576"/>
    </source>
</evidence>
<feature type="compositionally biased region" description="Polar residues" evidence="1">
    <location>
        <begin position="135"/>
        <end position="144"/>
    </location>
</feature>
<organism evidence="2 3">
    <name type="scientific">Oikopleura dioica</name>
    <name type="common">Tunicate</name>
    <dbReference type="NCBI Taxonomy" id="34765"/>
    <lineage>
        <taxon>Eukaryota</taxon>
        <taxon>Metazoa</taxon>
        <taxon>Chordata</taxon>
        <taxon>Tunicata</taxon>
        <taxon>Appendicularia</taxon>
        <taxon>Copelata</taxon>
        <taxon>Oikopleuridae</taxon>
        <taxon>Oikopleura</taxon>
    </lineage>
</organism>